<protein>
    <submittedName>
        <fullName evidence="12">NKG2-C type II integral membrane protein-like</fullName>
    </submittedName>
</protein>
<gene>
    <name evidence="12" type="primary">LOC103254128</name>
</gene>
<dbReference type="GeneID" id="103254128"/>
<evidence type="ECO:0000256" key="3">
    <source>
        <dbReference type="ARBA" id="ARBA00022734"/>
    </source>
</evidence>
<keyword evidence="11" id="KW-1185">Reference proteome</keyword>
<feature type="domain" description="C-type lectin" evidence="10">
    <location>
        <begin position="115"/>
        <end position="218"/>
    </location>
</feature>
<sequence length="232" mass="26653">MKKQRKTYSQFNQFEDPKKQQKNSKVAECSISVTKQEKTHMKLNLQNASLDHQEKDMTYHNKGLPSPPKKITAEILANTCIVLMSSVLKTIVLISLICNVSSAHNCRCPEEWFTYSNSCYYIGKETKTWEESMMACVSMNSSLLYIDDEEEMKFLASLVPESWIGVFRNNSDHPWVSKNGSMFKLKITEYFAQYNCVKIHLHKLEGDKCEASQAYSCKHKFQNSSPECGVSQ</sequence>
<feature type="region of interest" description="Disordered" evidence="9">
    <location>
        <begin position="1"/>
        <end position="26"/>
    </location>
</feature>
<keyword evidence="4" id="KW-0735">Signal-anchor</keyword>
<dbReference type="InterPro" id="IPR016187">
    <property type="entry name" value="CTDL_fold"/>
</dbReference>
<name>A0A3Q0DSZ1_CARSF</name>
<dbReference type="GO" id="GO:0045954">
    <property type="term" value="P:positive regulation of natural killer cell mediated cytotoxicity"/>
    <property type="evidence" value="ECO:0007669"/>
    <property type="project" value="TreeGrafter"/>
</dbReference>
<accession>A0A3Q0DSZ1</accession>
<dbReference type="PANTHER" id="PTHR22800:SF247">
    <property type="entry name" value="NKG2-C TYPE II INTEGRAL MEMBRANE PROTEIN"/>
    <property type="match status" value="1"/>
</dbReference>
<dbReference type="RefSeq" id="XP_021565115.1">
    <property type="nucleotide sequence ID" value="XM_021709440.1"/>
</dbReference>
<dbReference type="CDD" id="cd03593">
    <property type="entry name" value="CLECT_NK_receptors_like"/>
    <property type="match status" value="1"/>
</dbReference>
<evidence type="ECO:0000256" key="4">
    <source>
        <dbReference type="ARBA" id="ARBA00022968"/>
    </source>
</evidence>
<organism evidence="11 12">
    <name type="scientific">Carlito syrichta</name>
    <name type="common">Philippine tarsier</name>
    <name type="synonym">Tarsius syrichta</name>
    <dbReference type="NCBI Taxonomy" id="1868482"/>
    <lineage>
        <taxon>Eukaryota</taxon>
        <taxon>Metazoa</taxon>
        <taxon>Chordata</taxon>
        <taxon>Craniata</taxon>
        <taxon>Vertebrata</taxon>
        <taxon>Euteleostomi</taxon>
        <taxon>Mammalia</taxon>
        <taxon>Eutheria</taxon>
        <taxon>Euarchontoglires</taxon>
        <taxon>Primates</taxon>
        <taxon>Haplorrhini</taxon>
        <taxon>Tarsiiformes</taxon>
        <taxon>Tarsiidae</taxon>
        <taxon>Carlito</taxon>
    </lineage>
</organism>
<dbReference type="InterPro" id="IPR050919">
    <property type="entry name" value="NKG2/CD94_NK_receptors"/>
</dbReference>
<dbReference type="AlphaFoldDB" id="A0A3Q0DSZ1"/>
<dbReference type="PROSITE" id="PS50041">
    <property type="entry name" value="C_TYPE_LECTIN_2"/>
    <property type="match status" value="1"/>
</dbReference>
<dbReference type="Gene3D" id="3.10.100.10">
    <property type="entry name" value="Mannose-Binding Protein A, subunit A"/>
    <property type="match status" value="1"/>
</dbReference>
<dbReference type="GO" id="GO:0030246">
    <property type="term" value="F:carbohydrate binding"/>
    <property type="evidence" value="ECO:0007669"/>
    <property type="project" value="UniProtKB-KW"/>
</dbReference>
<keyword evidence="5" id="KW-1133">Transmembrane helix</keyword>
<comment type="subcellular location">
    <subcellularLocation>
        <location evidence="1">Membrane</location>
        <topology evidence="1">Single-pass type II membrane protein</topology>
    </subcellularLocation>
</comment>
<evidence type="ECO:0000256" key="9">
    <source>
        <dbReference type="SAM" id="MobiDB-lite"/>
    </source>
</evidence>
<reference evidence="12" key="1">
    <citation type="submission" date="2025-08" db="UniProtKB">
        <authorList>
            <consortium name="RefSeq"/>
        </authorList>
    </citation>
    <scope>IDENTIFICATION</scope>
</reference>
<evidence type="ECO:0000256" key="2">
    <source>
        <dbReference type="ARBA" id="ARBA00022692"/>
    </source>
</evidence>
<keyword evidence="2" id="KW-0812">Transmembrane</keyword>
<dbReference type="GO" id="GO:0002223">
    <property type="term" value="P:stimulatory C-type lectin receptor signaling pathway"/>
    <property type="evidence" value="ECO:0007669"/>
    <property type="project" value="TreeGrafter"/>
</dbReference>
<feature type="non-terminal residue" evidence="12">
    <location>
        <position position="232"/>
    </location>
</feature>
<dbReference type="KEGG" id="csyr:103254128"/>
<dbReference type="GO" id="GO:0016020">
    <property type="term" value="C:membrane"/>
    <property type="evidence" value="ECO:0007669"/>
    <property type="project" value="UniProtKB-SubCell"/>
</dbReference>
<evidence type="ECO:0000259" key="10">
    <source>
        <dbReference type="PROSITE" id="PS50041"/>
    </source>
</evidence>
<evidence type="ECO:0000256" key="7">
    <source>
        <dbReference type="ARBA" id="ARBA00023170"/>
    </source>
</evidence>
<proteinExistence type="predicted"/>
<dbReference type="Proteomes" id="UP000189704">
    <property type="component" value="Unplaced"/>
</dbReference>
<evidence type="ECO:0000256" key="6">
    <source>
        <dbReference type="ARBA" id="ARBA00023136"/>
    </source>
</evidence>
<dbReference type="InterPro" id="IPR016186">
    <property type="entry name" value="C-type_lectin-like/link_sf"/>
</dbReference>
<evidence type="ECO:0000313" key="11">
    <source>
        <dbReference type="Proteomes" id="UP000189704"/>
    </source>
</evidence>
<evidence type="ECO:0000313" key="12">
    <source>
        <dbReference type="RefSeq" id="XP_021565115.1"/>
    </source>
</evidence>
<keyword evidence="8" id="KW-0325">Glycoprotein</keyword>
<dbReference type="Gene3D" id="1.10.287.770">
    <property type="entry name" value="YojJ-like"/>
    <property type="match status" value="1"/>
</dbReference>
<keyword evidence="6" id="KW-0472">Membrane</keyword>
<evidence type="ECO:0000256" key="5">
    <source>
        <dbReference type="ARBA" id="ARBA00022989"/>
    </source>
</evidence>
<dbReference type="SMART" id="SM00034">
    <property type="entry name" value="CLECT"/>
    <property type="match status" value="1"/>
</dbReference>
<dbReference type="InterPro" id="IPR001304">
    <property type="entry name" value="C-type_lectin-like"/>
</dbReference>
<keyword evidence="3" id="KW-0430">Lectin</keyword>
<dbReference type="SUPFAM" id="SSF56436">
    <property type="entry name" value="C-type lectin-like"/>
    <property type="match status" value="1"/>
</dbReference>
<dbReference type="PANTHER" id="PTHR22800">
    <property type="entry name" value="C-TYPE LECTIN PROTEINS"/>
    <property type="match status" value="1"/>
</dbReference>
<evidence type="ECO:0000256" key="1">
    <source>
        <dbReference type="ARBA" id="ARBA00004606"/>
    </source>
</evidence>
<evidence type="ECO:0000256" key="8">
    <source>
        <dbReference type="ARBA" id="ARBA00023180"/>
    </source>
</evidence>
<dbReference type="Pfam" id="PF00059">
    <property type="entry name" value="Lectin_C"/>
    <property type="match status" value="1"/>
</dbReference>
<keyword evidence="7" id="KW-0675">Receptor</keyword>
<dbReference type="OrthoDB" id="10059571at2759"/>
<dbReference type="InterPro" id="IPR033992">
    <property type="entry name" value="NKR-like_CTLD"/>
</dbReference>